<dbReference type="EMBL" id="VSSQ01058912">
    <property type="protein sequence ID" value="MPN12545.1"/>
    <property type="molecule type" value="Genomic_DNA"/>
</dbReference>
<dbReference type="AlphaFoldDB" id="A0A645FDS0"/>
<reference evidence="1" key="1">
    <citation type="submission" date="2019-08" db="EMBL/GenBank/DDBJ databases">
        <authorList>
            <person name="Kucharzyk K."/>
            <person name="Murdoch R.W."/>
            <person name="Higgins S."/>
            <person name="Loffler F."/>
        </authorList>
    </citation>
    <scope>NUCLEOTIDE SEQUENCE</scope>
</reference>
<organism evidence="1">
    <name type="scientific">bioreactor metagenome</name>
    <dbReference type="NCBI Taxonomy" id="1076179"/>
    <lineage>
        <taxon>unclassified sequences</taxon>
        <taxon>metagenomes</taxon>
        <taxon>ecological metagenomes</taxon>
    </lineage>
</organism>
<proteinExistence type="predicted"/>
<sequence length="63" mass="7158">MLPVEFSQKEHFDFGSGLFFVAIEPGWEDLGIVKDKKVVFVAQIKDVLEGFVLDVSCFSVEYQ</sequence>
<protein>
    <submittedName>
        <fullName evidence="1">Uncharacterized protein</fullName>
    </submittedName>
</protein>
<evidence type="ECO:0000313" key="1">
    <source>
        <dbReference type="EMBL" id="MPN12545.1"/>
    </source>
</evidence>
<gene>
    <name evidence="1" type="ORF">SDC9_159863</name>
</gene>
<comment type="caution">
    <text evidence="1">The sequence shown here is derived from an EMBL/GenBank/DDBJ whole genome shotgun (WGS) entry which is preliminary data.</text>
</comment>
<name>A0A645FDS0_9ZZZZ</name>
<accession>A0A645FDS0</accession>